<dbReference type="Proteomes" id="UP000006272">
    <property type="component" value="Unassembled WGS sequence"/>
</dbReference>
<name>K6GGP9_9BACT</name>
<reference evidence="1 2" key="1">
    <citation type="submission" date="2012-07" db="EMBL/GenBank/DDBJ databases">
        <title>Draft genome sequence of Desulfovibrio magneticus str. Maddingley MBC34 obtained from a metagenomic sequence of a methanogenic enrichment isolated from coal-seam formation water in Victoria, Australia.</title>
        <authorList>
            <person name="Greenfield P."/>
            <person name="Hendry P."/>
            <person name="Li D."/>
            <person name="Rosewarne C.P."/>
            <person name="Tran-Dinh N."/>
            <person name="Elbourne L.D.H."/>
            <person name="Paulsen I.T."/>
            <person name="Midgley D.J."/>
        </authorList>
    </citation>
    <scope>NUCLEOTIDE SEQUENCE [LARGE SCALE GENOMIC DNA]</scope>
    <source>
        <strain evidence="2">Maddingley MBC34</strain>
    </source>
</reference>
<evidence type="ECO:0000313" key="1">
    <source>
        <dbReference type="EMBL" id="EKO40294.1"/>
    </source>
</evidence>
<proteinExistence type="predicted"/>
<comment type="caution">
    <text evidence="1">The sequence shown here is derived from an EMBL/GenBank/DDBJ whole genome shotgun (WGS) entry which is preliminary data.</text>
</comment>
<sequence length="85" mass="8850">MIPIVSASPGCKPLQARVAWADGFAAEVDLSEPIQRFAALVAAARALGLAPRTVAYYDKGERLIPKTVGLACLGYDALRQGPPAG</sequence>
<gene>
    <name evidence="1" type="ORF">B193_0972</name>
</gene>
<dbReference type="EMBL" id="ALAO01000080">
    <property type="protein sequence ID" value="EKO40294.1"/>
    <property type="molecule type" value="Genomic_DNA"/>
</dbReference>
<evidence type="ECO:0000313" key="2">
    <source>
        <dbReference type="Proteomes" id="UP000006272"/>
    </source>
</evidence>
<organism evidence="1 2">
    <name type="scientific">Solidesulfovibrio magneticus str. Maddingley MBC34</name>
    <dbReference type="NCBI Taxonomy" id="1206767"/>
    <lineage>
        <taxon>Bacteria</taxon>
        <taxon>Pseudomonadati</taxon>
        <taxon>Thermodesulfobacteriota</taxon>
        <taxon>Desulfovibrionia</taxon>
        <taxon>Desulfovibrionales</taxon>
        <taxon>Desulfovibrionaceae</taxon>
        <taxon>Solidesulfovibrio</taxon>
    </lineage>
</organism>
<dbReference type="Gene3D" id="1.10.260.40">
    <property type="entry name" value="lambda repressor-like DNA-binding domains"/>
    <property type="match status" value="1"/>
</dbReference>
<dbReference type="GO" id="GO:0003677">
    <property type="term" value="F:DNA binding"/>
    <property type="evidence" value="ECO:0007669"/>
    <property type="project" value="InterPro"/>
</dbReference>
<dbReference type="SUPFAM" id="SSF47413">
    <property type="entry name" value="lambda repressor-like DNA-binding domains"/>
    <property type="match status" value="1"/>
</dbReference>
<accession>K6GGP9</accession>
<dbReference type="InterPro" id="IPR010982">
    <property type="entry name" value="Lambda_DNA-bd_dom_sf"/>
</dbReference>
<protein>
    <submittedName>
        <fullName evidence="1">Uncharacterized protein</fullName>
    </submittedName>
</protein>
<dbReference type="PATRIC" id="fig|1206767.3.peg.934"/>
<dbReference type="AlphaFoldDB" id="K6GGP9"/>